<dbReference type="EMBL" id="CP060636">
    <property type="protein sequence ID" value="QNM13660.1"/>
    <property type="molecule type" value="Genomic_DNA"/>
</dbReference>
<dbReference type="Proteomes" id="UP000515856">
    <property type="component" value="Chromosome"/>
</dbReference>
<evidence type="ECO:0000313" key="1">
    <source>
        <dbReference type="EMBL" id="QNM13660.1"/>
    </source>
</evidence>
<evidence type="ECO:0000313" key="2">
    <source>
        <dbReference type="Proteomes" id="UP000515856"/>
    </source>
</evidence>
<dbReference type="AlphaFoldDB" id="A0A7G9GS78"/>
<dbReference type="RefSeq" id="WP_117536337.1">
    <property type="nucleotide sequence ID" value="NZ_CP060636.1"/>
</dbReference>
<keyword evidence="2" id="KW-1185">Reference proteome</keyword>
<dbReference type="KEGG" id="ehn:H9Q80_06875"/>
<name>A0A7G9GS78_9FIRM</name>
<protein>
    <submittedName>
        <fullName evidence="1">Uncharacterized protein</fullName>
    </submittedName>
</protein>
<sequence length="229" mass="27202">MYLFDFFHSLTLLDKEKIPDISIFPDQDVFYFGYCEKDDIKDVICGNDHYYVAYVYRNDVKKLNYLGIDYIVEYIEELNREPYYTFPGEYAAIYEAVWLFDELNVIDNPFFNMVLSVPLPSISSSLSDENTDDELTIVDFQGNPLIKKLYMAQFMYYIKKYLAVKSKQYAKVKIETDTLLKVRLIHVLKDYLQNIPLNYKSQIYTKENNPEFDDFVQQIGSIAEHELWD</sequence>
<reference evidence="1 2" key="1">
    <citation type="submission" date="2020-08" db="EMBL/GenBank/DDBJ databases">
        <authorList>
            <person name="Liu C."/>
            <person name="Sun Q."/>
        </authorList>
    </citation>
    <scope>NUCLEOTIDE SEQUENCE [LARGE SCALE GENOMIC DNA]</scope>
    <source>
        <strain evidence="1 2">NSJ-61</strain>
    </source>
</reference>
<accession>A0A7G9GS78</accession>
<organism evidence="1 2">
    <name type="scientific">[Eubacterium] hominis</name>
    <dbReference type="NCBI Taxonomy" id="2764325"/>
    <lineage>
        <taxon>Bacteria</taxon>
        <taxon>Bacillati</taxon>
        <taxon>Bacillota</taxon>
        <taxon>Erysipelotrichia</taxon>
        <taxon>Erysipelotrichales</taxon>
        <taxon>Erysipelotrichaceae</taxon>
        <taxon>Amedibacillus</taxon>
    </lineage>
</organism>
<gene>
    <name evidence="1" type="ORF">H9Q80_06875</name>
</gene>
<proteinExistence type="predicted"/>